<dbReference type="EMBL" id="UYRV01010707">
    <property type="protein sequence ID" value="VDK57621.1"/>
    <property type="molecule type" value="Genomic_DNA"/>
</dbReference>
<reference evidence="1 2" key="1">
    <citation type="submission" date="2018-11" db="EMBL/GenBank/DDBJ databases">
        <authorList>
            <consortium name="Pathogen Informatics"/>
        </authorList>
    </citation>
    <scope>NUCLEOTIDE SEQUENCE [LARGE SCALE GENOMIC DNA]</scope>
</reference>
<keyword evidence="2" id="KW-1185">Reference proteome</keyword>
<dbReference type="Proteomes" id="UP000271889">
    <property type="component" value="Unassembled WGS sequence"/>
</dbReference>
<organism evidence="1 2">
    <name type="scientific">Cylicostephanus goldi</name>
    <name type="common">Nematode worm</name>
    <dbReference type="NCBI Taxonomy" id="71465"/>
    <lineage>
        <taxon>Eukaryota</taxon>
        <taxon>Metazoa</taxon>
        <taxon>Ecdysozoa</taxon>
        <taxon>Nematoda</taxon>
        <taxon>Chromadorea</taxon>
        <taxon>Rhabditida</taxon>
        <taxon>Rhabditina</taxon>
        <taxon>Rhabditomorpha</taxon>
        <taxon>Strongyloidea</taxon>
        <taxon>Strongylidae</taxon>
        <taxon>Cylicostephanus</taxon>
    </lineage>
</organism>
<sequence>MKRSIRQHLVRTLICWPERKRGLKENVKEMNLLDQMYMDLVGADYNYSSLRFQYKASPSSTLRKEQSAAAVNNLKRILPERKPLNFQQRLPLPKVVRNYIPQPSYKLGTRRLVDQPPNLGEDIL</sequence>
<name>A0A3P6SVR5_CYLGO</name>
<dbReference type="AlphaFoldDB" id="A0A3P6SVR5"/>
<accession>A0A3P6SVR5</accession>
<evidence type="ECO:0000313" key="2">
    <source>
        <dbReference type="Proteomes" id="UP000271889"/>
    </source>
</evidence>
<proteinExistence type="predicted"/>
<protein>
    <submittedName>
        <fullName evidence="1">Uncharacterized protein</fullName>
    </submittedName>
</protein>
<evidence type="ECO:0000313" key="1">
    <source>
        <dbReference type="EMBL" id="VDK57621.1"/>
    </source>
</evidence>
<gene>
    <name evidence="1" type="ORF">CGOC_LOCUS4054</name>
</gene>
<dbReference type="OrthoDB" id="124855at2759"/>